<keyword evidence="3 6" id="KW-0378">Hydrolase</keyword>
<organism evidence="10 11">
    <name type="scientific">Leptosia nina</name>
    <dbReference type="NCBI Taxonomy" id="320188"/>
    <lineage>
        <taxon>Eukaryota</taxon>
        <taxon>Metazoa</taxon>
        <taxon>Ecdysozoa</taxon>
        <taxon>Arthropoda</taxon>
        <taxon>Hexapoda</taxon>
        <taxon>Insecta</taxon>
        <taxon>Pterygota</taxon>
        <taxon>Neoptera</taxon>
        <taxon>Endopterygota</taxon>
        <taxon>Lepidoptera</taxon>
        <taxon>Glossata</taxon>
        <taxon>Ditrysia</taxon>
        <taxon>Papilionoidea</taxon>
        <taxon>Pieridae</taxon>
        <taxon>Pierinae</taxon>
        <taxon>Leptosia</taxon>
    </lineage>
</organism>
<keyword evidence="11" id="KW-1185">Reference proteome</keyword>
<dbReference type="AlphaFoldDB" id="A0AAV1JDM1"/>
<proteinExistence type="inferred from homology"/>
<feature type="region of interest" description="Disordered" evidence="7">
    <location>
        <begin position="19"/>
        <end position="46"/>
    </location>
</feature>
<dbReference type="PROSITE" id="PS00941">
    <property type="entry name" value="CARBOXYLESTERASE_B_2"/>
    <property type="match status" value="1"/>
</dbReference>
<evidence type="ECO:0000256" key="1">
    <source>
        <dbReference type="ARBA" id="ARBA00005964"/>
    </source>
</evidence>
<sequence length="574" mass="65437">MKVIIILCVVVISSAHHSHDHENAHDHGHGHQDHNHHGDDDGIDQQPVVRTRSGKFLGGYNITRKGRRFETYRGIRYAEPPIGELRFQPPRLIKKYLDPVDASEDGPACPLPADPNYPVDEDCLTVNVYTPLRSDRKKLLPVIFFIHPGGFYAFTGRSDVAGPHYLLDKDVVLVTINYRLGSLGFLSTGDELAPGNNGFKDMVAALKWVQRNIKPFGGDPDLVTVAGCSAGSISAMLMMVSPMSTGLFKRAISMSGSPIGKVPLASDQRYLAVRQAELFKCPTDSNKAMIDCLKTKPWRQFGDSLYGFYEFGFDPVGIWTAVMEPDFGQERFLTIQPDVAIREKKIYAVPHLISQTQDEFFWMAYTVLRNDTLREQMNREWERIAPISFLLPRENTAVPTQRLRKEYLDDRPLKNDERSGHDLGRLYVDSVESLPVYRMAKLMTLHSPQPVYEYEWGYIGNHSHYEDPVTKKPTGAAHHDELIYLFSLPYRFPAIGTEGQDAKLVDRMTAIWYNFARYGDPNPKGDTPELGDLKWPKMTPNDKTYLRIDNGFSLRKDLFEDKVRVWDELYPMQY</sequence>
<evidence type="ECO:0000256" key="4">
    <source>
        <dbReference type="ARBA" id="ARBA00023157"/>
    </source>
</evidence>
<dbReference type="InterPro" id="IPR019819">
    <property type="entry name" value="Carboxylesterase_B_CS"/>
</dbReference>
<evidence type="ECO:0000256" key="5">
    <source>
        <dbReference type="ARBA" id="ARBA00023180"/>
    </source>
</evidence>
<dbReference type="SUPFAM" id="SSF53474">
    <property type="entry name" value="alpha/beta-Hydrolases"/>
    <property type="match status" value="1"/>
</dbReference>
<keyword evidence="8" id="KW-0732">Signal</keyword>
<keyword evidence="5" id="KW-0325">Glycoprotein</keyword>
<gene>
    <name evidence="10" type="ORF">LNINA_LOCUS7030</name>
</gene>
<feature type="domain" description="Carboxylesterase type B" evidence="9">
    <location>
        <begin position="45"/>
        <end position="566"/>
    </location>
</feature>
<dbReference type="InterPro" id="IPR019826">
    <property type="entry name" value="Carboxylesterase_B_AS"/>
</dbReference>
<dbReference type="PANTHER" id="PTHR11559">
    <property type="entry name" value="CARBOXYLESTERASE"/>
    <property type="match status" value="1"/>
</dbReference>
<dbReference type="Proteomes" id="UP001497472">
    <property type="component" value="Unassembled WGS sequence"/>
</dbReference>
<feature type="signal peptide" evidence="8">
    <location>
        <begin position="1"/>
        <end position="15"/>
    </location>
</feature>
<evidence type="ECO:0000313" key="11">
    <source>
        <dbReference type="Proteomes" id="UP001497472"/>
    </source>
</evidence>
<evidence type="ECO:0000259" key="9">
    <source>
        <dbReference type="Pfam" id="PF00135"/>
    </source>
</evidence>
<protein>
    <recommendedName>
        <fullName evidence="6">Carboxylic ester hydrolase</fullName>
        <ecNumber evidence="6">3.1.1.-</ecNumber>
    </recommendedName>
</protein>
<keyword evidence="2" id="KW-0719">Serine esterase</keyword>
<accession>A0AAV1JDM1</accession>
<dbReference type="InterPro" id="IPR029058">
    <property type="entry name" value="AB_hydrolase_fold"/>
</dbReference>
<feature type="chain" id="PRO_5043415663" description="Carboxylic ester hydrolase" evidence="8">
    <location>
        <begin position="16"/>
        <end position="574"/>
    </location>
</feature>
<evidence type="ECO:0000256" key="3">
    <source>
        <dbReference type="ARBA" id="ARBA00022801"/>
    </source>
</evidence>
<dbReference type="GO" id="GO:0052689">
    <property type="term" value="F:carboxylic ester hydrolase activity"/>
    <property type="evidence" value="ECO:0007669"/>
    <property type="project" value="UniProtKB-KW"/>
</dbReference>
<evidence type="ECO:0000256" key="2">
    <source>
        <dbReference type="ARBA" id="ARBA00022487"/>
    </source>
</evidence>
<dbReference type="EMBL" id="CAVLEF010000009">
    <property type="protein sequence ID" value="CAK1547563.1"/>
    <property type="molecule type" value="Genomic_DNA"/>
</dbReference>
<dbReference type="Gene3D" id="3.40.50.1820">
    <property type="entry name" value="alpha/beta hydrolase"/>
    <property type="match status" value="1"/>
</dbReference>
<feature type="compositionally biased region" description="Basic and acidic residues" evidence="7">
    <location>
        <begin position="19"/>
        <end position="40"/>
    </location>
</feature>
<evidence type="ECO:0000313" key="10">
    <source>
        <dbReference type="EMBL" id="CAK1547563.1"/>
    </source>
</evidence>
<evidence type="ECO:0000256" key="7">
    <source>
        <dbReference type="SAM" id="MobiDB-lite"/>
    </source>
</evidence>
<dbReference type="InterPro" id="IPR002018">
    <property type="entry name" value="CarbesteraseB"/>
</dbReference>
<dbReference type="Pfam" id="PF00135">
    <property type="entry name" value="COesterase"/>
    <property type="match status" value="1"/>
</dbReference>
<keyword evidence="4" id="KW-1015">Disulfide bond</keyword>
<comment type="similarity">
    <text evidence="1 6">Belongs to the type-B carboxylesterase/lipase family.</text>
</comment>
<dbReference type="PROSITE" id="PS00122">
    <property type="entry name" value="CARBOXYLESTERASE_B_1"/>
    <property type="match status" value="1"/>
</dbReference>
<comment type="caution">
    <text evidence="10">The sequence shown here is derived from an EMBL/GenBank/DDBJ whole genome shotgun (WGS) entry which is preliminary data.</text>
</comment>
<evidence type="ECO:0000256" key="8">
    <source>
        <dbReference type="SAM" id="SignalP"/>
    </source>
</evidence>
<dbReference type="EC" id="3.1.1.-" evidence="6"/>
<evidence type="ECO:0000256" key="6">
    <source>
        <dbReference type="RuleBase" id="RU361235"/>
    </source>
</evidence>
<reference evidence="10 11" key="1">
    <citation type="submission" date="2023-11" db="EMBL/GenBank/DDBJ databases">
        <authorList>
            <person name="Okamura Y."/>
        </authorList>
    </citation>
    <scope>NUCLEOTIDE SEQUENCE [LARGE SCALE GENOMIC DNA]</scope>
</reference>
<dbReference type="InterPro" id="IPR050309">
    <property type="entry name" value="Type-B_Carboxylest/Lipase"/>
</dbReference>
<name>A0AAV1JDM1_9NEOP</name>